<sequence>MKRELCFVCVVKSGVLSPRFYNVKNGFVGKVPIHHKELNGTICCRHYKQFLDKYHEMEKKFTNSNLRTIQTVQHDTSTQNQSYQFHLHSETTIGTIAPLDRNEIIEKIDSNLSIIPTEYLIQCIKPKHCTCCHNSDVPFKSITKYGFEQTLIFSCSNCKKTYTFRTCPKDLKLNKHIIQSYELSSGTYESLSTFSKVVELPLVSKGVYYQYANKLWNNMSRLLNQEMNEELFSVAYQRMKAAVSLFMLCEIKICGKSYYLGNEVVAIIYLYVCGFAIPLDISVDARYSSRRNAHECTLIVFETKFKKIIERSHVIKKRTLKKRSIALKGCLDIFVGASKLMEPEACKMAITSLQHKSFPLTGHGLLHFKINSYVHDKDSTVSTIIKKLEPTAEEKLDPNHVVRNVRKEAKERIPRVAVIVVESFRKCIKMTSSLSDSEAEKKLKKLLTAYPYHLQNDHSKCDEGCPGTTKSQKLITKEEAIIVQEIFDKRIKYCHKFCNSEYNSQTNESLHSTICHTTPKTLDFSHNYCGRADLAIGQRLMGKFCQLRKIQKFTEAPFIMSKIDARKLDAKYEQDKIRKQSKTYKVRRVELRKANKETKPPPPSKGMIGKCTCSKSSTCKKACPCKKAGKPCTSKCSCSPNKCTNNKKV</sequence>
<dbReference type="EMBL" id="GG738850">
    <property type="protein sequence ID" value="EFC48732.1"/>
    <property type="molecule type" value="Genomic_DNA"/>
</dbReference>
<evidence type="ECO:0000313" key="3">
    <source>
        <dbReference type="EMBL" id="EFC48732.1"/>
    </source>
</evidence>
<dbReference type="OrthoDB" id="10668499at2759"/>
<evidence type="ECO:0000259" key="2">
    <source>
        <dbReference type="PROSITE" id="PS00028"/>
    </source>
</evidence>
<dbReference type="InterPro" id="IPR049012">
    <property type="entry name" value="Mutator_transp_dom"/>
</dbReference>
<keyword evidence="4" id="KW-1185">Reference proteome</keyword>
<organism evidence="4">
    <name type="scientific">Naegleria gruberi</name>
    <name type="common">Amoeba</name>
    <dbReference type="NCBI Taxonomy" id="5762"/>
    <lineage>
        <taxon>Eukaryota</taxon>
        <taxon>Discoba</taxon>
        <taxon>Heterolobosea</taxon>
        <taxon>Tetramitia</taxon>
        <taxon>Eutetramitia</taxon>
        <taxon>Vahlkampfiidae</taxon>
        <taxon>Naegleria</taxon>
    </lineage>
</organism>
<dbReference type="Proteomes" id="UP000006671">
    <property type="component" value="Unassembled WGS sequence"/>
</dbReference>
<reference evidence="3 4" key="1">
    <citation type="journal article" date="2010" name="Cell">
        <title>The genome of Naegleria gruberi illuminates early eukaryotic versatility.</title>
        <authorList>
            <person name="Fritz-Laylin L.K."/>
            <person name="Prochnik S.E."/>
            <person name="Ginger M.L."/>
            <person name="Dacks J.B."/>
            <person name="Carpenter M.L."/>
            <person name="Field M.C."/>
            <person name="Kuo A."/>
            <person name="Paredez A."/>
            <person name="Chapman J."/>
            <person name="Pham J."/>
            <person name="Shu S."/>
            <person name="Neupane R."/>
            <person name="Cipriano M."/>
            <person name="Mancuso J."/>
            <person name="Tu H."/>
            <person name="Salamov A."/>
            <person name="Lindquist E."/>
            <person name="Shapiro H."/>
            <person name="Lucas S."/>
            <person name="Grigoriev I.V."/>
            <person name="Cande W.Z."/>
            <person name="Fulton C."/>
            <person name="Rokhsar D.S."/>
            <person name="Dawson S.C."/>
        </authorList>
    </citation>
    <scope>NUCLEOTIDE SEQUENCE [LARGE SCALE GENOMIC DNA]</scope>
    <source>
        <strain evidence="3 4">NEG-M</strain>
    </source>
</reference>
<dbReference type="GeneID" id="8861586"/>
<dbReference type="InParanoid" id="D2V395"/>
<dbReference type="InterPro" id="IPR013087">
    <property type="entry name" value="Znf_C2H2_type"/>
</dbReference>
<evidence type="ECO:0000256" key="1">
    <source>
        <dbReference type="SAM" id="MobiDB-lite"/>
    </source>
</evidence>
<dbReference type="VEuPathDB" id="AmoebaDB:NAEGRDRAFT_46350"/>
<dbReference type="AlphaFoldDB" id="D2V395"/>
<dbReference type="Pfam" id="PF20700">
    <property type="entry name" value="Mutator"/>
    <property type="match status" value="2"/>
</dbReference>
<protein>
    <submittedName>
        <fullName evidence="3">Predicted protein</fullName>
    </submittedName>
</protein>
<feature type="compositionally biased region" description="Polar residues" evidence="1">
    <location>
        <begin position="634"/>
        <end position="649"/>
    </location>
</feature>
<gene>
    <name evidence="3" type="ORF">NAEGRDRAFT_46350</name>
</gene>
<dbReference type="KEGG" id="ngr:NAEGRDRAFT_46350"/>
<feature type="region of interest" description="Disordered" evidence="1">
    <location>
        <begin position="628"/>
        <end position="649"/>
    </location>
</feature>
<dbReference type="RefSeq" id="XP_002681476.1">
    <property type="nucleotide sequence ID" value="XM_002681430.1"/>
</dbReference>
<dbReference type="PROSITE" id="PS00028">
    <property type="entry name" value="ZINC_FINGER_C2H2_1"/>
    <property type="match status" value="1"/>
</dbReference>
<evidence type="ECO:0000313" key="4">
    <source>
        <dbReference type="Proteomes" id="UP000006671"/>
    </source>
</evidence>
<name>D2V395_NAEGR</name>
<dbReference type="PANTHER" id="PTHR31751">
    <property type="entry name" value="SI:CH211-108C17.2-RELATED-RELATED"/>
    <property type="match status" value="1"/>
</dbReference>
<feature type="domain" description="C2H2-type" evidence="2">
    <location>
        <begin position="494"/>
        <end position="516"/>
    </location>
</feature>
<proteinExistence type="predicted"/>
<accession>D2V395</accession>